<sequence length="64" mass="7004">MIVDKDATANLIPYAGMLGKGLQDVSGFIELYTQSGCTLDGKSDNEQWNCGAYDHTEYLCVKPN</sequence>
<organism evidence="1 2">
    <name type="scientific">Mycobacterium leprae</name>
    <dbReference type="NCBI Taxonomy" id="1769"/>
    <lineage>
        <taxon>Bacteria</taxon>
        <taxon>Bacillati</taxon>
        <taxon>Actinomycetota</taxon>
        <taxon>Actinomycetes</taxon>
        <taxon>Mycobacteriales</taxon>
        <taxon>Mycobacteriaceae</taxon>
        <taxon>Mycobacterium</taxon>
    </lineage>
</organism>
<reference evidence="1 2" key="1">
    <citation type="submission" date="2018-05" db="EMBL/GenBank/DDBJ databases">
        <title>Evolution of small genomes with special reference to Mycobacterium leprae.</title>
        <authorList>
            <person name="Mohanty P.S."/>
            <person name="Bansal A.K."/>
            <person name="Gupta U.D."/>
            <person name="Naaz F."/>
            <person name="Dwivedi V.D."/>
            <person name="Singh H."/>
            <person name="Gupta G."/>
            <person name="Sharma S."/>
            <person name="Arora M."/>
        </authorList>
    </citation>
    <scope>NUCLEOTIDE SEQUENCE [LARGE SCALE GENOMIC DNA]</scope>
    <source>
        <strain evidence="1 2">MRHRU-235-G</strain>
    </source>
</reference>
<evidence type="ECO:0000313" key="2">
    <source>
        <dbReference type="Proteomes" id="UP000249682"/>
    </source>
</evidence>
<name>A0AAD0KSL4_MYCLR</name>
<dbReference type="RefSeq" id="WP_049769619.1">
    <property type="nucleotide sequence ID" value="NZ_CP029543.1"/>
</dbReference>
<dbReference type="EMBL" id="CP029543">
    <property type="protein sequence ID" value="AWV47163.1"/>
    <property type="molecule type" value="Genomic_DNA"/>
</dbReference>
<evidence type="ECO:0000313" key="1">
    <source>
        <dbReference type="EMBL" id="AWV47163.1"/>
    </source>
</evidence>
<dbReference type="Proteomes" id="UP000249682">
    <property type="component" value="Chromosome"/>
</dbReference>
<protein>
    <submittedName>
        <fullName evidence="1">Uncharacterized protein</fullName>
    </submittedName>
</protein>
<accession>A0AAD0KSL4</accession>
<gene>
    <name evidence="1" type="ORF">DIJ64_00910</name>
</gene>
<proteinExistence type="predicted"/>
<dbReference type="AlphaFoldDB" id="A0AAD0KSL4"/>